<dbReference type="EMBL" id="BART01020890">
    <property type="protein sequence ID" value="GAG93545.1"/>
    <property type="molecule type" value="Genomic_DNA"/>
</dbReference>
<protein>
    <recommendedName>
        <fullName evidence="3">Addiction module antitoxin RelB</fullName>
    </recommendedName>
</protein>
<name>X1BEU4_9ZZZZ</name>
<dbReference type="SUPFAM" id="SSF143011">
    <property type="entry name" value="RelE-like"/>
    <property type="match status" value="1"/>
</dbReference>
<dbReference type="NCBIfam" id="TIGR02385">
    <property type="entry name" value="RelE_StbE"/>
    <property type="match status" value="1"/>
</dbReference>
<proteinExistence type="predicted"/>
<evidence type="ECO:0000256" key="1">
    <source>
        <dbReference type="ARBA" id="ARBA00022649"/>
    </source>
</evidence>
<dbReference type="InterPro" id="IPR007712">
    <property type="entry name" value="RelE/ParE_toxin"/>
</dbReference>
<reference evidence="2" key="1">
    <citation type="journal article" date="2014" name="Front. Microbiol.">
        <title>High frequency of phylogenetically diverse reductive dehalogenase-homologous genes in deep subseafloor sedimentary metagenomes.</title>
        <authorList>
            <person name="Kawai M."/>
            <person name="Futagami T."/>
            <person name="Toyoda A."/>
            <person name="Takaki Y."/>
            <person name="Nishi S."/>
            <person name="Hori S."/>
            <person name="Arai W."/>
            <person name="Tsubouchi T."/>
            <person name="Morono Y."/>
            <person name="Uchiyama I."/>
            <person name="Ito T."/>
            <person name="Fujiyama A."/>
            <person name="Inagaki F."/>
            <person name="Takami H."/>
        </authorList>
    </citation>
    <scope>NUCLEOTIDE SEQUENCE</scope>
    <source>
        <strain evidence="2">Expedition CK06-06</strain>
    </source>
</reference>
<sequence>MGQKGKLNIKYHPKVKSEDIPRLSSNIAVRIENAIRNRLMVNPIKYGFYLRGTLSGYRKLRVGDWRIIYRIVDKEIRIIAIGNRKDVYKFANIRK</sequence>
<dbReference type="PANTHER" id="PTHR35601">
    <property type="entry name" value="TOXIN RELE"/>
    <property type="match status" value="1"/>
</dbReference>
<dbReference type="Pfam" id="PF05016">
    <property type="entry name" value="ParE_toxin"/>
    <property type="match status" value="1"/>
</dbReference>
<organism evidence="2">
    <name type="scientific">marine sediment metagenome</name>
    <dbReference type="NCBI Taxonomy" id="412755"/>
    <lineage>
        <taxon>unclassified sequences</taxon>
        <taxon>metagenomes</taxon>
        <taxon>ecological metagenomes</taxon>
    </lineage>
</organism>
<dbReference type="AlphaFoldDB" id="X1BEU4"/>
<accession>X1BEU4</accession>
<evidence type="ECO:0000313" key="2">
    <source>
        <dbReference type="EMBL" id="GAG93545.1"/>
    </source>
</evidence>
<evidence type="ECO:0008006" key="3">
    <source>
        <dbReference type="Google" id="ProtNLM"/>
    </source>
</evidence>
<dbReference type="Gene3D" id="3.30.2310.20">
    <property type="entry name" value="RelE-like"/>
    <property type="match status" value="1"/>
</dbReference>
<dbReference type="InterPro" id="IPR035093">
    <property type="entry name" value="RelE/ParE_toxin_dom_sf"/>
</dbReference>
<comment type="caution">
    <text evidence="2">The sequence shown here is derived from an EMBL/GenBank/DDBJ whole genome shotgun (WGS) entry which is preliminary data.</text>
</comment>
<dbReference type="PANTHER" id="PTHR35601:SF1">
    <property type="entry name" value="TOXIN RELE"/>
    <property type="match status" value="1"/>
</dbReference>
<keyword evidence="1" id="KW-1277">Toxin-antitoxin system</keyword>
<gene>
    <name evidence="2" type="ORF">S01H4_38698</name>
</gene>